<gene>
    <name evidence="3" type="primary">20199502</name>
    <name evidence="2" type="ORF">HELRODRAFT_162253</name>
</gene>
<feature type="compositionally biased region" description="Polar residues" evidence="1">
    <location>
        <begin position="148"/>
        <end position="161"/>
    </location>
</feature>
<dbReference type="EnsemblMetazoa" id="HelroT162253">
    <property type="protein sequence ID" value="HelroP162253"/>
    <property type="gene ID" value="HelroG162253"/>
</dbReference>
<dbReference type="EMBL" id="KB097143">
    <property type="protein sequence ID" value="ESN98793.1"/>
    <property type="molecule type" value="Genomic_DNA"/>
</dbReference>
<feature type="compositionally biased region" description="Acidic residues" evidence="1">
    <location>
        <begin position="64"/>
        <end position="73"/>
    </location>
</feature>
<feature type="compositionally biased region" description="Basic residues" evidence="1">
    <location>
        <begin position="49"/>
        <end position="59"/>
    </location>
</feature>
<dbReference type="EMBL" id="AMQM01001053">
    <property type="status" value="NOT_ANNOTATED_CDS"/>
    <property type="molecule type" value="Genomic_DNA"/>
</dbReference>
<keyword evidence="4" id="KW-1185">Reference proteome</keyword>
<proteinExistence type="predicted"/>
<evidence type="ECO:0000313" key="4">
    <source>
        <dbReference type="Proteomes" id="UP000015101"/>
    </source>
</evidence>
<dbReference type="KEGG" id="hro:HELRODRAFT_162253"/>
<evidence type="ECO:0000256" key="1">
    <source>
        <dbReference type="SAM" id="MobiDB-lite"/>
    </source>
</evidence>
<dbReference type="RefSeq" id="XP_009022760.1">
    <property type="nucleotide sequence ID" value="XM_009024512.1"/>
</dbReference>
<dbReference type="Proteomes" id="UP000015101">
    <property type="component" value="Unassembled WGS sequence"/>
</dbReference>
<accession>T1ESF2</accession>
<dbReference type="AlphaFoldDB" id="T1ESF2"/>
<dbReference type="HOGENOM" id="CLU_1074721_0_0_1"/>
<feature type="compositionally biased region" description="Polar residues" evidence="1">
    <location>
        <begin position="16"/>
        <end position="31"/>
    </location>
</feature>
<evidence type="ECO:0000313" key="2">
    <source>
        <dbReference type="EMBL" id="ESN98793.1"/>
    </source>
</evidence>
<dbReference type="CTD" id="20199502"/>
<feature type="region of interest" description="Disordered" evidence="1">
    <location>
        <begin position="142"/>
        <end position="161"/>
    </location>
</feature>
<evidence type="ECO:0000313" key="3">
    <source>
        <dbReference type="EnsemblMetazoa" id="HelroP162253"/>
    </source>
</evidence>
<dbReference type="InParanoid" id="T1ESF2"/>
<reference evidence="4" key="1">
    <citation type="submission" date="2012-12" db="EMBL/GenBank/DDBJ databases">
        <authorList>
            <person name="Hellsten U."/>
            <person name="Grimwood J."/>
            <person name="Chapman J.A."/>
            <person name="Shapiro H."/>
            <person name="Aerts A."/>
            <person name="Otillar R.P."/>
            <person name="Terry A.Y."/>
            <person name="Boore J.L."/>
            <person name="Simakov O."/>
            <person name="Marletaz F."/>
            <person name="Cho S.-J."/>
            <person name="Edsinger-Gonzales E."/>
            <person name="Havlak P."/>
            <person name="Kuo D.-H."/>
            <person name="Larsson T."/>
            <person name="Lv J."/>
            <person name="Arendt D."/>
            <person name="Savage R."/>
            <person name="Osoegawa K."/>
            <person name="de Jong P."/>
            <person name="Lindberg D.R."/>
            <person name="Seaver E.C."/>
            <person name="Weisblat D.A."/>
            <person name="Putnam N.H."/>
            <person name="Grigoriev I.V."/>
            <person name="Rokhsar D.S."/>
        </authorList>
    </citation>
    <scope>NUCLEOTIDE SEQUENCE</scope>
</reference>
<sequence>MPVPYVQGREMKDLRSSSAGEPSTTPSAHHSNTSKHHKRGDASSSSRRALLRPPHKKSSKTFNETDENDDDNNAEPPTSCCQNCLKRLRGANPAGERPLVTQVSKPQQNFKVRQPGGSTNVYTKSFPLRCTAYNSCDADRSSSEKANFHQTKSSTTTAQSVRSKEDLNYFPVTTEVCQDENSNNPLIVISIETADDDPLNVAKQRTSVLSCDQNSCSTFLETYDLPNSSQQGSMSQLTSASFTDVPHSATASYDQTCLQ</sequence>
<protein>
    <submittedName>
        <fullName evidence="2 3">Uncharacterized protein</fullName>
    </submittedName>
</protein>
<reference evidence="3" key="3">
    <citation type="submission" date="2015-06" db="UniProtKB">
        <authorList>
            <consortium name="EnsemblMetazoa"/>
        </authorList>
    </citation>
    <scope>IDENTIFICATION</scope>
</reference>
<feature type="region of interest" description="Disordered" evidence="1">
    <location>
        <begin position="1"/>
        <end position="78"/>
    </location>
</feature>
<reference evidence="2 4" key="2">
    <citation type="journal article" date="2013" name="Nature">
        <title>Insights into bilaterian evolution from three spiralian genomes.</title>
        <authorList>
            <person name="Simakov O."/>
            <person name="Marletaz F."/>
            <person name="Cho S.J."/>
            <person name="Edsinger-Gonzales E."/>
            <person name="Havlak P."/>
            <person name="Hellsten U."/>
            <person name="Kuo D.H."/>
            <person name="Larsson T."/>
            <person name="Lv J."/>
            <person name="Arendt D."/>
            <person name="Savage R."/>
            <person name="Osoegawa K."/>
            <person name="de Jong P."/>
            <person name="Grimwood J."/>
            <person name="Chapman J.A."/>
            <person name="Shapiro H."/>
            <person name="Aerts A."/>
            <person name="Otillar R.P."/>
            <person name="Terry A.Y."/>
            <person name="Boore J.L."/>
            <person name="Grigoriev I.V."/>
            <person name="Lindberg D.R."/>
            <person name="Seaver E.C."/>
            <person name="Weisblat D.A."/>
            <person name="Putnam N.H."/>
            <person name="Rokhsar D.S."/>
        </authorList>
    </citation>
    <scope>NUCLEOTIDE SEQUENCE</scope>
</reference>
<name>T1ESF2_HELRO</name>
<organism evidence="3 4">
    <name type="scientific">Helobdella robusta</name>
    <name type="common">Californian leech</name>
    <dbReference type="NCBI Taxonomy" id="6412"/>
    <lineage>
        <taxon>Eukaryota</taxon>
        <taxon>Metazoa</taxon>
        <taxon>Spiralia</taxon>
        <taxon>Lophotrochozoa</taxon>
        <taxon>Annelida</taxon>
        <taxon>Clitellata</taxon>
        <taxon>Hirudinea</taxon>
        <taxon>Rhynchobdellida</taxon>
        <taxon>Glossiphoniidae</taxon>
        <taxon>Helobdella</taxon>
    </lineage>
</organism>
<dbReference type="GeneID" id="20199502"/>